<dbReference type="GO" id="GO:0030145">
    <property type="term" value="F:manganese ion binding"/>
    <property type="evidence" value="ECO:0007669"/>
    <property type="project" value="InterPro"/>
</dbReference>
<keyword evidence="2 7" id="KW-0031">Aminopeptidase</keyword>
<comment type="similarity">
    <text evidence="1">Belongs to the peptidase M17 family.</text>
</comment>
<feature type="domain" description="Cytosol aminopeptidase" evidence="6">
    <location>
        <begin position="313"/>
        <end position="320"/>
    </location>
</feature>
<dbReference type="AlphaFoldDB" id="A0A963Z7I3"/>
<dbReference type="EMBL" id="JAESVA010000012">
    <property type="protein sequence ID" value="MCB8883268.1"/>
    <property type="molecule type" value="Genomic_DNA"/>
</dbReference>
<evidence type="ECO:0000256" key="3">
    <source>
        <dbReference type="ARBA" id="ARBA00022670"/>
    </source>
</evidence>
<comment type="caution">
    <text evidence="7">The sequence shown here is derived from an EMBL/GenBank/DDBJ whole genome shotgun (WGS) entry which is preliminary data.</text>
</comment>
<dbReference type="PRINTS" id="PR00481">
    <property type="entry name" value="LAMNOPPTDASE"/>
</dbReference>
<keyword evidence="5" id="KW-0464">Manganese</keyword>
<evidence type="ECO:0000313" key="7">
    <source>
        <dbReference type="EMBL" id="MCB8883268.1"/>
    </source>
</evidence>
<dbReference type="Gene3D" id="3.40.220.10">
    <property type="entry name" value="Leucine Aminopeptidase, subunit E, domain 1"/>
    <property type="match status" value="1"/>
</dbReference>
<sequence length="471" mass="49694">MRELDCLFDPLAAADSGQTVHRIHAVSADDLAAFLAGLPPGQRDFLSFTGFAAKTGTTVLLPAAGDGSMDAVLGLGQDQSHAPFGALPFALPAETLWKIVSPGIDPALSTLGFCLGAYRFNALKGSATKPARLARIDAAQDGMDQAWAICMGRDLINLPANLLGPDELAQEVVTLAQRFAAVCDVISGPVLTENYPTIAAVGRGSVRGPRVAILRWTGSKASDDAPLVSLCGKGVCFDSGGYDLKPSAGMLRMKKDMGGAAAMMALAALVMAADLPVRLVLRVGCVENSVSGDAMRPLDVIRTRSGRTVEIGNTDAEGRLVLCDLLDEAGAELPDIIIDAATLTGAARVALGPDLPALFSNNDDWSRAVVEAGTVVHDPVWALPLWAGYDHWLDSPVADLNNVSSNGFAGAITAALFLQRFVTLSQNWVHIDLYAWNERTRLASPEGGEVQAARGLFQALRKRYNFALQAF</sequence>
<dbReference type="GO" id="GO:0006508">
    <property type="term" value="P:proteolysis"/>
    <property type="evidence" value="ECO:0007669"/>
    <property type="project" value="UniProtKB-KW"/>
</dbReference>
<evidence type="ECO:0000256" key="4">
    <source>
        <dbReference type="ARBA" id="ARBA00022801"/>
    </source>
</evidence>
<dbReference type="PANTHER" id="PTHR11963:SF20">
    <property type="entry name" value="PEPTIDASE B"/>
    <property type="match status" value="1"/>
</dbReference>
<evidence type="ECO:0000256" key="5">
    <source>
        <dbReference type="ARBA" id="ARBA00023211"/>
    </source>
</evidence>
<accession>A0A963Z7I3</accession>
<dbReference type="CDD" id="cd00433">
    <property type="entry name" value="Peptidase_M17"/>
    <property type="match status" value="1"/>
</dbReference>
<evidence type="ECO:0000259" key="6">
    <source>
        <dbReference type="PROSITE" id="PS00631"/>
    </source>
</evidence>
<protein>
    <submittedName>
        <fullName evidence="7">Leucyl aminopeptidase family protein</fullName>
    </submittedName>
</protein>
<dbReference type="PANTHER" id="PTHR11963">
    <property type="entry name" value="LEUCINE AMINOPEPTIDASE-RELATED"/>
    <property type="match status" value="1"/>
</dbReference>
<dbReference type="Gene3D" id="3.40.630.10">
    <property type="entry name" value="Zn peptidases"/>
    <property type="match status" value="1"/>
</dbReference>
<dbReference type="InterPro" id="IPR011356">
    <property type="entry name" value="Leucine_aapep/pepB"/>
</dbReference>
<dbReference type="GO" id="GO:0070006">
    <property type="term" value="F:metalloaminopeptidase activity"/>
    <property type="evidence" value="ECO:0007669"/>
    <property type="project" value="InterPro"/>
</dbReference>
<proteinExistence type="inferred from homology"/>
<dbReference type="RefSeq" id="WP_227309924.1">
    <property type="nucleotide sequence ID" value="NZ_JAESVA010000012.1"/>
</dbReference>
<evidence type="ECO:0000256" key="1">
    <source>
        <dbReference type="ARBA" id="ARBA00009528"/>
    </source>
</evidence>
<organism evidence="7 8">
    <name type="scientific">Acidisoma cellulosilyticum</name>
    <dbReference type="NCBI Taxonomy" id="2802395"/>
    <lineage>
        <taxon>Bacteria</taxon>
        <taxon>Pseudomonadati</taxon>
        <taxon>Pseudomonadota</taxon>
        <taxon>Alphaproteobacteria</taxon>
        <taxon>Acetobacterales</taxon>
        <taxon>Acidocellaceae</taxon>
        <taxon>Acidisoma</taxon>
    </lineage>
</organism>
<dbReference type="Pfam" id="PF00883">
    <property type="entry name" value="Peptidase_M17"/>
    <property type="match status" value="1"/>
</dbReference>
<dbReference type="PROSITE" id="PS00631">
    <property type="entry name" value="CYTOSOL_AP"/>
    <property type="match status" value="1"/>
</dbReference>
<dbReference type="SUPFAM" id="SSF53187">
    <property type="entry name" value="Zn-dependent exopeptidases"/>
    <property type="match status" value="1"/>
</dbReference>
<gene>
    <name evidence="7" type="ORF">ACELLULO517_23670</name>
</gene>
<keyword evidence="8" id="KW-1185">Reference proteome</keyword>
<keyword evidence="4" id="KW-0378">Hydrolase</keyword>
<dbReference type="InterPro" id="IPR043472">
    <property type="entry name" value="Macro_dom-like"/>
</dbReference>
<reference evidence="7 8" key="1">
    <citation type="journal article" date="2021" name="Microorganisms">
        <title>Acidisoma silvae sp. nov. and Acidisomacellulosilytica sp. nov., Two Acidophilic Bacteria Isolated from Decaying Wood, Hydrolyzing Cellulose and Producing Poly-3-hydroxybutyrate.</title>
        <authorList>
            <person name="Mieszkin S."/>
            <person name="Pouder E."/>
            <person name="Uroz S."/>
            <person name="Simon-Colin C."/>
            <person name="Alain K."/>
        </authorList>
    </citation>
    <scope>NUCLEOTIDE SEQUENCE [LARGE SCALE GENOMIC DNA]</scope>
    <source>
        <strain evidence="7 8">HW T5.17</strain>
    </source>
</reference>
<name>A0A963Z7I3_9PROT</name>
<dbReference type="GO" id="GO:0005737">
    <property type="term" value="C:cytoplasm"/>
    <property type="evidence" value="ECO:0007669"/>
    <property type="project" value="InterPro"/>
</dbReference>
<keyword evidence="3" id="KW-0645">Protease</keyword>
<evidence type="ECO:0000256" key="2">
    <source>
        <dbReference type="ARBA" id="ARBA00022438"/>
    </source>
</evidence>
<dbReference type="Pfam" id="PF21337">
    <property type="entry name" value="Peptidase_M17_N_1"/>
    <property type="match status" value="1"/>
</dbReference>
<dbReference type="InterPro" id="IPR000819">
    <property type="entry name" value="Peptidase_M17_C"/>
</dbReference>
<dbReference type="Proteomes" id="UP000721844">
    <property type="component" value="Unassembled WGS sequence"/>
</dbReference>
<evidence type="ECO:0000313" key="8">
    <source>
        <dbReference type="Proteomes" id="UP000721844"/>
    </source>
</evidence>
<dbReference type="InterPro" id="IPR048816">
    <property type="entry name" value="Peptidase_M17_N_1"/>
</dbReference>